<dbReference type="GO" id="GO:0003677">
    <property type="term" value="F:DNA binding"/>
    <property type="evidence" value="ECO:0007669"/>
    <property type="project" value="UniProtKB-KW"/>
</dbReference>
<dbReference type="Gene3D" id="3.40.50.2300">
    <property type="match status" value="2"/>
</dbReference>
<dbReference type="Pfam" id="PF00356">
    <property type="entry name" value="LacI"/>
    <property type="match status" value="1"/>
</dbReference>
<dbReference type="InterPro" id="IPR046335">
    <property type="entry name" value="LacI/GalR-like_sensor"/>
</dbReference>
<protein>
    <submittedName>
        <fullName evidence="6">LacI family DNA-binding transcriptional regulator</fullName>
    </submittedName>
</protein>
<sequence length="340" mass="36523">MSRNLQPKPPTIKDVAVLAGVSMSTVSRVLNGSAAVQSETAERVRRAVTQLDFVLSASARSLRPGVRSMTWGLLVDAVESHYFSTLIAELDRAAQDHGSTLLVSVTQKEWAREKHLIKEMSSRRVDGLFVVPANGDVLGERSRLSGAPIVYVDRIPSGVVADVVTFDYYKAMAEIVEELWVQGHRRMAFIGGEVDTDPGSRRYAAWNDVLRRHGGTPDPDLVSVGHLVAGTATEAVAGMLRSDRPPTAVVTTTGLLLLGVLRAIALEGADIEAACTEEIDSAFLSPVPLTLVAADFTLLVSNAVELLTARIENAGEPPTTRLLPTGRVRLDPLRSSTLPS</sequence>
<dbReference type="SUPFAM" id="SSF53822">
    <property type="entry name" value="Periplasmic binding protein-like I"/>
    <property type="match status" value="1"/>
</dbReference>
<accession>A0ABN2E7L9</accession>
<evidence type="ECO:0000256" key="4">
    <source>
        <dbReference type="ARBA" id="ARBA00023163"/>
    </source>
</evidence>
<evidence type="ECO:0000313" key="7">
    <source>
        <dbReference type="Proteomes" id="UP001500190"/>
    </source>
</evidence>
<dbReference type="RefSeq" id="WP_344195130.1">
    <property type="nucleotide sequence ID" value="NZ_BAAAND010000008.1"/>
</dbReference>
<dbReference type="EMBL" id="BAAAND010000008">
    <property type="protein sequence ID" value="GAA1596063.1"/>
    <property type="molecule type" value="Genomic_DNA"/>
</dbReference>
<keyword evidence="1" id="KW-0678">Repressor</keyword>
<proteinExistence type="predicted"/>
<dbReference type="InterPro" id="IPR010982">
    <property type="entry name" value="Lambda_DNA-bd_dom_sf"/>
</dbReference>
<dbReference type="CDD" id="cd01392">
    <property type="entry name" value="HTH_LacI"/>
    <property type="match status" value="1"/>
</dbReference>
<dbReference type="CDD" id="cd06267">
    <property type="entry name" value="PBP1_LacI_sugar_binding-like"/>
    <property type="match status" value="1"/>
</dbReference>
<dbReference type="InterPro" id="IPR000843">
    <property type="entry name" value="HTH_LacI"/>
</dbReference>
<dbReference type="PROSITE" id="PS00356">
    <property type="entry name" value="HTH_LACI_1"/>
    <property type="match status" value="1"/>
</dbReference>
<name>A0ABN2E7L9_9ACTN</name>
<dbReference type="PANTHER" id="PTHR30146:SF148">
    <property type="entry name" value="HTH-TYPE TRANSCRIPTIONAL REPRESSOR PURR-RELATED"/>
    <property type="match status" value="1"/>
</dbReference>
<dbReference type="PANTHER" id="PTHR30146">
    <property type="entry name" value="LACI-RELATED TRANSCRIPTIONAL REPRESSOR"/>
    <property type="match status" value="1"/>
</dbReference>
<dbReference type="PROSITE" id="PS50932">
    <property type="entry name" value="HTH_LACI_2"/>
    <property type="match status" value="1"/>
</dbReference>
<dbReference type="Proteomes" id="UP001500190">
    <property type="component" value="Unassembled WGS sequence"/>
</dbReference>
<comment type="caution">
    <text evidence="6">The sequence shown here is derived from an EMBL/GenBank/DDBJ whole genome shotgun (WGS) entry which is preliminary data.</text>
</comment>
<dbReference type="Gene3D" id="1.10.260.40">
    <property type="entry name" value="lambda repressor-like DNA-binding domains"/>
    <property type="match status" value="1"/>
</dbReference>
<dbReference type="SMART" id="SM00354">
    <property type="entry name" value="HTH_LACI"/>
    <property type="match status" value="1"/>
</dbReference>
<evidence type="ECO:0000256" key="1">
    <source>
        <dbReference type="ARBA" id="ARBA00022491"/>
    </source>
</evidence>
<dbReference type="Pfam" id="PF13377">
    <property type="entry name" value="Peripla_BP_3"/>
    <property type="match status" value="1"/>
</dbReference>
<dbReference type="SUPFAM" id="SSF47413">
    <property type="entry name" value="lambda repressor-like DNA-binding domains"/>
    <property type="match status" value="1"/>
</dbReference>
<evidence type="ECO:0000313" key="6">
    <source>
        <dbReference type="EMBL" id="GAA1596063.1"/>
    </source>
</evidence>
<feature type="domain" description="HTH lacI-type" evidence="5">
    <location>
        <begin position="10"/>
        <end position="64"/>
    </location>
</feature>
<keyword evidence="3 6" id="KW-0238">DNA-binding</keyword>
<keyword evidence="7" id="KW-1185">Reference proteome</keyword>
<reference evidence="6 7" key="1">
    <citation type="journal article" date="2019" name="Int. J. Syst. Evol. Microbiol.">
        <title>The Global Catalogue of Microorganisms (GCM) 10K type strain sequencing project: providing services to taxonomists for standard genome sequencing and annotation.</title>
        <authorList>
            <consortium name="The Broad Institute Genomics Platform"/>
            <consortium name="The Broad Institute Genome Sequencing Center for Infectious Disease"/>
            <person name="Wu L."/>
            <person name="Ma J."/>
        </authorList>
    </citation>
    <scope>NUCLEOTIDE SEQUENCE [LARGE SCALE GENOMIC DNA]</scope>
    <source>
        <strain evidence="6 7">JCM 14304</strain>
    </source>
</reference>
<dbReference type="InterPro" id="IPR028082">
    <property type="entry name" value="Peripla_BP_I"/>
</dbReference>
<gene>
    <name evidence="6" type="ORF">GCM10009742_48600</name>
</gene>
<keyword evidence="4" id="KW-0804">Transcription</keyword>
<evidence type="ECO:0000256" key="2">
    <source>
        <dbReference type="ARBA" id="ARBA00023015"/>
    </source>
</evidence>
<organism evidence="6 7">
    <name type="scientific">Kribbella karoonensis</name>
    <dbReference type="NCBI Taxonomy" id="324851"/>
    <lineage>
        <taxon>Bacteria</taxon>
        <taxon>Bacillati</taxon>
        <taxon>Actinomycetota</taxon>
        <taxon>Actinomycetes</taxon>
        <taxon>Propionibacteriales</taxon>
        <taxon>Kribbellaceae</taxon>
        <taxon>Kribbella</taxon>
    </lineage>
</organism>
<dbReference type="PRINTS" id="PR00036">
    <property type="entry name" value="HTHLACI"/>
</dbReference>
<evidence type="ECO:0000259" key="5">
    <source>
        <dbReference type="PROSITE" id="PS50932"/>
    </source>
</evidence>
<keyword evidence="2" id="KW-0805">Transcription regulation</keyword>
<evidence type="ECO:0000256" key="3">
    <source>
        <dbReference type="ARBA" id="ARBA00023125"/>
    </source>
</evidence>